<feature type="compositionally biased region" description="Polar residues" evidence="1">
    <location>
        <begin position="69"/>
        <end position="84"/>
    </location>
</feature>
<feature type="transmembrane region" description="Helical" evidence="2">
    <location>
        <begin position="15"/>
        <end position="33"/>
    </location>
</feature>
<dbReference type="EMBL" id="JBHUHT010000016">
    <property type="protein sequence ID" value="MFD2097142.1"/>
    <property type="molecule type" value="Genomic_DNA"/>
</dbReference>
<dbReference type="Pfam" id="PF08378">
    <property type="entry name" value="NERD"/>
    <property type="match status" value="1"/>
</dbReference>
<evidence type="ECO:0000259" key="3">
    <source>
        <dbReference type="PROSITE" id="PS50965"/>
    </source>
</evidence>
<reference evidence="5" key="1">
    <citation type="journal article" date="2019" name="Int. J. Syst. Evol. Microbiol.">
        <title>The Global Catalogue of Microorganisms (GCM) 10K type strain sequencing project: providing services to taxonomists for standard genome sequencing and annotation.</title>
        <authorList>
            <consortium name="The Broad Institute Genomics Platform"/>
            <consortium name="The Broad Institute Genome Sequencing Center for Infectious Disease"/>
            <person name="Wu L."/>
            <person name="Ma J."/>
        </authorList>
    </citation>
    <scope>NUCLEOTIDE SEQUENCE [LARGE SCALE GENOMIC DNA]</scope>
    <source>
        <strain evidence="5">CGMCC 1.10992</strain>
    </source>
</reference>
<organism evidence="4 5">
    <name type="scientific">Corallincola platygyrae</name>
    <dbReference type="NCBI Taxonomy" id="1193278"/>
    <lineage>
        <taxon>Bacteria</taxon>
        <taxon>Pseudomonadati</taxon>
        <taxon>Pseudomonadota</taxon>
        <taxon>Gammaproteobacteria</taxon>
        <taxon>Alteromonadales</taxon>
        <taxon>Psychromonadaceae</taxon>
        <taxon>Corallincola</taxon>
    </lineage>
</organism>
<dbReference type="InterPro" id="IPR013498">
    <property type="entry name" value="Topo_IA_Znf"/>
</dbReference>
<sequence>MPDMTAVVLDAAKTFWWLIPLFLFAAIVKSPWFKGMIGEAIVKLAARLQLPKETYIPIHNVTMPCKASPASTRANGKSSTGGNESDSEEEGTTQIDHIFVSRFGIFVVETKNMRGWIFGSEKQATWTQKIYRQSFKFQNPLRQNYKHVKTIEAALNIPADTIHSVIAFVGDCTLKTDMPANVTQNAGFIRYIKSFTQTVFTEEEAQRLVAQIQAGRLTPSFKTDRQHVKHLKNRESKKPEKQCPRCGSAMVLRKAKRGANAGNEFWGCSAFPKCRAVENPI</sequence>
<evidence type="ECO:0000313" key="5">
    <source>
        <dbReference type="Proteomes" id="UP001597380"/>
    </source>
</evidence>
<feature type="region of interest" description="Disordered" evidence="1">
    <location>
        <begin position="67"/>
        <end position="92"/>
    </location>
</feature>
<keyword evidence="5" id="KW-1185">Reference proteome</keyword>
<keyword evidence="2" id="KW-0812">Transmembrane</keyword>
<evidence type="ECO:0000256" key="1">
    <source>
        <dbReference type="SAM" id="MobiDB-lite"/>
    </source>
</evidence>
<comment type="caution">
    <text evidence="4">The sequence shown here is derived from an EMBL/GenBank/DDBJ whole genome shotgun (WGS) entry which is preliminary data.</text>
</comment>
<protein>
    <submittedName>
        <fullName evidence="4">NERD domain-containing protein</fullName>
    </submittedName>
</protein>
<feature type="domain" description="NERD" evidence="3">
    <location>
        <begin position="34"/>
        <end position="174"/>
    </location>
</feature>
<gene>
    <name evidence="4" type="ORF">ACFSJ3_14195</name>
</gene>
<accession>A0ABW4XQ96</accession>
<evidence type="ECO:0000256" key="2">
    <source>
        <dbReference type="SAM" id="Phobius"/>
    </source>
</evidence>
<dbReference type="Gene3D" id="3.30.65.10">
    <property type="entry name" value="Bacterial Topoisomerase I, domain 1"/>
    <property type="match status" value="1"/>
</dbReference>
<dbReference type="InterPro" id="IPR011528">
    <property type="entry name" value="NERD"/>
</dbReference>
<dbReference type="PROSITE" id="PS50965">
    <property type="entry name" value="NERD"/>
    <property type="match status" value="1"/>
</dbReference>
<keyword evidence="2" id="KW-0472">Membrane</keyword>
<evidence type="ECO:0000313" key="4">
    <source>
        <dbReference type="EMBL" id="MFD2097142.1"/>
    </source>
</evidence>
<dbReference type="Pfam" id="PF01396">
    <property type="entry name" value="Zn_ribbon_Top1"/>
    <property type="match status" value="1"/>
</dbReference>
<name>A0ABW4XQ96_9GAMM</name>
<keyword evidence="2" id="KW-1133">Transmembrane helix</keyword>
<dbReference type="RefSeq" id="WP_345339931.1">
    <property type="nucleotide sequence ID" value="NZ_BAABLI010000012.1"/>
</dbReference>
<proteinExistence type="predicted"/>
<dbReference type="SUPFAM" id="SSF57783">
    <property type="entry name" value="Zinc beta-ribbon"/>
    <property type="match status" value="1"/>
</dbReference>
<dbReference type="Proteomes" id="UP001597380">
    <property type="component" value="Unassembled WGS sequence"/>
</dbReference>